<name>A0A8H7JE82_9PLEO</name>
<comment type="caution">
    <text evidence="1">The sequence shown here is derived from an EMBL/GenBank/DDBJ whole genome shotgun (WGS) entry which is preliminary data.</text>
</comment>
<protein>
    <submittedName>
        <fullName evidence="1">Uncharacterized protein</fullName>
    </submittedName>
</protein>
<evidence type="ECO:0000313" key="2">
    <source>
        <dbReference type="Proteomes" id="UP000651452"/>
    </source>
</evidence>
<dbReference type="AlphaFoldDB" id="A0A8H7JE82"/>
<reference evidence="1" key="2">
    <citation type="submission" date="2020-09" db="EMBL/GenBank/DDBJ databases">
        <title>Reference genome assembly for Australian Ascochyta lentis isolate Al4.</title>
        <authorList>
            <person name="Lee R.C."/>
            <person name="Farfan-Caceres L.M."/>
            <person name="Debler J.W."/>
            <person name="Williams A.H."/>
            <person name="Henares B.M."/>
        </authorList>
    </citation>
    <scope>NUCLEOTIDE SEQUENCE</scope>
    <source>
        <strain evidence="1">Al4</strain>
    </source>
</reference>
<reference evidence="1" key="1">
    <citation type="submission" date="2018-12" db="EMBL/GenBank/DDBJ databases">
        <authorList>
            <person name="Syme R.A."/>
            <person name="Farfan-Caceres L."/>
            <person name="Lichtenzveig J."/>
        </authorList>
    </citation>
    <scope>NUCLEOTIDE SEQUENCE</scope>
    <source>
        <strain evidence="1">Al4</strain>
    </source>
</reference>
<proteinExistence type="predicted"/>
<dbReference type="Proteomes" id="UP000651452">
    <property type="component" value="Unassembled WGS sequence"/>
</dbReference>
<sequence length="357" mass="41344">MMGISHPPAKYWAKQYAWKRMTKWQDAVVEGLFLAGVTAPKAEVVLVVKEIASPKGRAELKEKPHSNVLYHPADRNTFMVFDNEPEIAEICRRFDRNLVVAAPEINDQAQWPRIYNQKDVDRPAIRTRWGPGVQGEFRPIYLGCLPYSDNAVEWYTVQPHGTDNEKTWKNLWAIPAFDQQGLQKFNFPHPDDSQFDESRDPQLFAWALVSLQRSIVAGVEIPDNQTGNWLHQYGRFLSFTSRRDNDFPEARRFVFDHSKNYTGTHLSLLSMSTWILASAVGSDLRKYAEQWDTAILALYEIRAALTRGQWPKDDKEQLSEWRKKLGKICEVWDTPEDVWTQHKDHDAMVQRSASPEL</sequence>
<keyword evidence="2" id="KW-1185">Reference proteome</keyword>
<evidence type="ECO:0000313" key="1">
    <source>
        <dbReference type="EMBL" id="KAF9701307.1"/>
    </source>
</evidence>
<dbReference type="OrthoDB" id="3694092at2759"/>
<dbReference type="EMBL" id="RZGK01000002">
    <property type="protein sequence ID" value="KAF9701307.1"/>
    <property type="molecule type" value="Genomic_DNA"/>
</dbReference>
<accession>A0A8H7JE82</accession>
<organism evidence="1 2">
    <name type="scientific">Ascochyta lentis</name>
    <dbReference type="NCBI Taxonomy" id="205686"/>
    <lineage>
        <taxon>Eukaryota</taxon>
        <taxon>Fungi</taxon>
        <taxon>Dikarya</taxon>
        <taxon>Ascomycota</taxon>
        <taxon>Pezizomycotina</taxon>
        <taxon>Dothideomycetes</taxon>
        <taxon>Pleosporomycetidae</taxon>
        <taxon>Pleosporales</taxon>
        <taxon>Pleosporineae</taxon>
        <taxon>Didymellaceae</taxon>
        <taxon>Ascochyta</taxon>
    </lineage>
</organism>
<gene>
    <name evidence="1" type="ORF">EKO04_000703</name>
</gene>